<evidence type="ECO:0000256" key="3">
    <source>
        <dbReference type="SAM" id="MobiDB-lite"/>
    </source>
</evidence>
<reference evidence="4" key="1">
    <citation type="submission" date="2022-07" db="EMBL/GenBank/DDBJ databases">
        <title>Phylogenomic reconstructions and comparative analyses of Kickxellomycotina fungi.</title>
        <authorList>
            <person name="Reynolds N.K."/>
            <person name="Stajich J.E."/>
            <person name="Barry K."/>
            <person name="Grigoriev I.V."/>
            <person name="Crous P."/>
            <person name="Smith M.E."/>
        </authorList>
    </citation>
    <scope>NUCLEOTIDE SEQUENCE</scope>
    <source>
        <strain evidence="4">NRRL 1565</strain>
    </source>
</reference>
<accession>A0A9W8HV89</accession>
<comment type="caution">
    <text evidence="4">The sequence shown here is derived from an EMBL/GenBank/DDBJ whole genome shotgun (WGS) entry which is preliminary data.</text>
</comment>
<dbReference type="GO" id="GO:0051642">
    <property type="term" value="P:centrosome localization"/>
    <property type="evidence" value="ECO:0007669"/>
    <property type="project" value="TreeGrafter"/>
</dbReference>
<dbReference type="GO" id="GO:0008017">
    <property type="term" value="F:microtubule binding"/>
    <property type="evidence" value="ECO:0007669"/>
    <property type="project" value="InterPro"/>
</dbReference>
<evidence type="ECO:0000256" key="1">
    <source>
        <dbReference type="ARBA" id="ARBA00007429"/>
    </source>
</evidence>
<feature type="region of interest" description="Disordered" evidence="3">
    <location>
        <begin position="78"/>
        <end position="106"/>
    </location>
</feature>
<feature type="compositionally biased region" description="Polar residues" evidence="3">
    <location>
        <begin position="228"/>
        <end position="259"/>
    </location>
</feature>
<dbReference type="GO" id="GO:0047496">
    <property type="term" value="P:vesicle transport along microtubule"/>
    <property type="evidence" value="ECO:0007669"/>
    <property type="project" value="TreeGrafter"/>
</dbReference>
<organism evidence="4 5">
    <name type="scientific">Coemansia guatemalensis</name>
    <dbReference type="NCBI Taxonomy" id="2761395"/>
    <lineage>
        <taxon>Eukaryota</taxon>
        <taxon>Fungi</taxon>
        <taxon>Fungi incertae sedis</taxon>
        <taxon>Zoopagomycota</taxon>
        <taxon>Kickxellomycotina</taxon>
        <taxon>Kickxellomycetes</taxon>
        <taxon>Kickxellales</taxon>
        <taxon>Kickxellaceae</taxon>
        <taxon>Coemansia</taxon>
    </lineage>
</organism>
<evidence type="ECO:0000256" key="2">
    <source>
        <dbReference type="ARBA" id="ARBA00023054"/>
    </source>
</evidence>
<dbReference type="InterPro" id="IPR033494">
    <property type="entry name" value="NUDE"/>
</dbReference>
<dbReference type="PANTHER" id="PTHR10921">
    <property type="entry name" value="NUCLEAR DISTRIBUTION PROTEIN NUDE HOMOLOG 1"/>
    <property type="match status" value="1"/>
</dbReference>
<feature type="region of interest" description="Disordered" evidence="3">
    <location>
        <begin position="158"/>
        <end position="183"/>
    </location>
</feature>
<feature type="compositionally biased region" description="Basic and acidic residues" evidence="3">
    <location>
        <begin position="82"/>
        <end position="97"/>
    </location>
</feature>
<keyword evidence="2" id="KW-0175">Coiled coil</keyword>
<gene>
    <name evidence="4" type="primary">NDE1_2</name>
    <name evidence="4" type="ORF">H4R20_006754</name>
</gene>
<dbReference type="GO" id="GO:0000776">
    <property type="term" value="C:kinetochore"/>
    <property type="evidence" value="ECO:0007669"/>
    <property type="project" value="TreeGrafter"/>
</dbReference>
<feature type="region of interest" description="Disordered" evidence="3">
    <location>
        <begin position="228"/>
        <end position="311"/>
    </location>
</feature>
<sequence length="311" mass="34840">MNNEHNIFVADSAELEREMEEEVRRVEAANADLRAKNEKYKYEIAELKEKYQNAQLKAGEGLASIERELQFVRSQQEYYQSRTRELEQDNDDLERNGRAAKSSLQAMETRLSQAMEENSHLMGEVEAKKMLADEVQRLKDELKDMNLELTIVRNRNSRAVPQSQGLSKSSANVVDGGREEDPSRAFQGIMTRVRDLESRLAGARSKVTPLIGASGQYATLSSRISRNRTVSTPKATSLFPSDGASSNAGSSLQKPTNMRSRGATRSGDTRIPSSALMDSRLERSRLLRESYRKNLGEASNPQTVPQQRPAA</sequence>
<dbReference type="GO" id="GO:0007020">
    <property type="term" value="P:microtubule nucleation"/>
    <property type="evidence" value="ECO:0007669"/>
    <property type="project" value="TreeGrafter"/>
</dbReference>
<dbReference type="EMBL" id="JANBUO010003167">
    <property type="protein sequence ID" value="KAJ2792365.1"/>
    <property type="molecule type" value="Genomic_DNA"/>
</dbReference>
<name>A0A9W8HV89_9FUNG</name>
<dbReference type="PANTHER" id="PTHR10921:SF1">
    <property type="entry name" value="NUCLEAR DISTRIBUTION PROTEIN NUDE HOMOLOG"/>
    <property type="match status" value="1"/>
</dbReference>
<dbReference type="Proteomes" id="UP001140094">
    <property type="component" value="Unassembled WGS sequence"/>
</dbReference>
<evidence type="ECO:0000313" key="5">
    <source>
        <dbReference type="Proteomes" id="UP001140094"/>
    </source>
</evidence>
<dbReference type="GO" id="GO:0007059">
    <property type="term" value="P:chromosome segregation"/>
    <property type="evidence" value="ECO:0007669"/>
    <property type="project" value="TreeGrafter"/>
</dbReference>
<dbReference type="AlphaFoldDB" id="A0A9W8HV89"/>
<feature type="compositionally biased region" description="Basic and acidic residues" evidence="3">
    <location>
        <begin position="279"/>
        <end position="295"/>
    </location>
</feature>
<keyword evidence="5" id="KW-1185">Reference proteome</keyword>
<proteinExistence type="inferred from homology"/>
<feature type="compositionally biased region" description="Polar residues" evidence="3">
    <location>
        <begin position="158"/>
        <end position="172"/>
    </location>
</feature>
<comment type="similarity">
    <text evidence="1">Belongs to the nudE family.</text>
</comment>
<dbReference type="GO" id="GO:0000132">
    <property type="term" value="P:establishment of mitotic spindle orientation"/>
    <property type="evidence" value="ECO:0007669"/>
    <property type="project" value="TreeGrafter"/>
</dbReference>
<dbReference type="GO" id="GO:0005871">
    <property type="term" value="C:kinesin complex"/>
    <property type="evidence" value="ECO:0007669"/>
    <property type="project" value="TreeGrafter"/>
</dbReference>
<dbReference type="OrthoDB" id="5877028at2759"/>
<evidence type="ECO:0000313" key="4">
    <source>
        <dbReference type="EMBL" id="KAJ2792365.1"/>
    </source>
</evidence>
<dbReference type="Gene3D" id="6.10.250.1080">
    <property type="match status" value="1"/>
</dbReference>
<protein>
    <submittedName>
        <fullName evidence="4">NADH:ubiquinone oxidoreductase</fullName>
    </submittedName>
</protein>
<feature type="compositionally biased region" description="Polar residues" evidence="3">
    <location>
        <begin position="297"/>
        <end position="311"/>
    </location>
</feature>